<dbReference type="eggNOG" id="COG2197">
    <property type="taxonomic scope" value="Bacteria"/>
</dbReference>
<dbReference type="EMBL" id="CP000108">
    <property type="protein sequence ID" value="ABB27494.1"/>
    <property type="molecule type" value="Genomic_DNA"/>
</dbReference>
<dbReference type="SUPFAM" id="SSF46894">
    <property type="entry name" value="C-terminal effector domain of the bipartite response regulators"/>
    <property type="match status" value="1"/>
</dbReference>
<accession>Q3AU31</accession>
<dbReference type="STRING" id="340177.Cag_0216"/>
<feature type="domain" description="HTH luxR-type" evidence="2">
    <location>
        <begin position="338"/>
        <end position="385"/>
    </location>
</feature>
<evidence type="ECO:0000259" key="2">
    <source>
        <dbReference type="Pfam" id="PF00196"/>
    </source>
</evidence>
<dbReference type="GO" id="GO:0003677">
    <property type="term" value="F:DNA binding"/>
    <property type="evidence" value="ECO:0007669"/>
    <property type="project" value="InterPro"/>
</dbReference>
<evidence type="ECO:0000313" key="3">
    <source>
        <dbReference type="EMBL" id="ABB27494.1"/>
    </source>
</evidence>
<reference evidence="3" key="1">
    <citation type="submission" date="2005-08" db="EMBL/GenBank/DDBJ databases">
        <title>Complete sequence of Chlorobium chlorochromatii CaD3.</title>
        <authorList>
            <person name="Copeland A."/>
            <person name="Lucas S."/>
            <person name="Lapidus A."/>
            <person name="Barry K."/>
            <person name="Detter J.C."/>
            <person name="Glavina T."/>
            <person name="Hammon N."/>
            <person name="Israni S."/>
            <person name="Pitluck S."/>
            <person name="Bryant D."/>
            <person name="Schmutz J."/>
            <person name="Larimer F."/>
            <person name="Land M."/>
            <person name="Kyrpides N."/>
            <person name="Ivanova N."/>
            <person name="Richardson P."/>
        </authorList>
    </citation>
    <scope>NUCLEOTIDE SEQUENCE [LARGE SCALE GENOMIC DNA]</scope>
    <source>
        <strain evidence="3">CaD3</strain>
    </source>
</reference>
<dbReference type="GO" id="GO:0006355">
    <property type="term" value="P:regulation of DNA-templated transcription"/>
    <property type="evidence" value="ECO:0007669"/>
    <property type="project" value="InterPro"/>
</dbReference>
<sequence>METIAQNSFECHKEHADAKYIKHMKIVNQNIVHVWVETEYGTEIDLEHMDIDLLQSLLPKIQSPDKKLHILYNLTNIKSITYNYKYAITKLLFHLSPSIGVIAFYNISPSVNAIIQIFEAITPKGIIILQEKTYDDALTKIMQYNDGKPPTSSHAMLNNNDAQYIRCFLEGCARLSWLNIYDQPITIPPEGHPLQLLFQAFDSLREDLIVKEKTQGIEIARLRQEADRAIQDKIIVLKAKQELYAKKIQEKEEEIATLAKQIAHQENVKSYSIDHQKKHRKEIASLLSLINSLDINDSAKEKLQAACNKILKDEKELYNKISEVDKFYIQRVKEKFPILSDKELHTCLLITKNFNSKEIALEMGIAERGVETFRYRIHKKLTLPKNQSLKNYLLSLTL</sequence>
<dbReference type="InterPro" id="IPR016032">
    <property type="entry name" value="Sig_transdc_resp-reg_C-effctor"/>
</dbReference>
<organism evidence="3">
    <name type="scientific">Chlorobium chlorochromatii (strain CaD3)</name>
    <dbReference type="NCBI Taxonomy" id="340177"/>
    <lineage>
        <taxon>Bacteria</taxon>
        <taxon>Pseudomonadati</taxon>
        <taxon>Chlorobiota</taxon>
        <taxon>Chlorobiia</taxon>
        <taxon>Chlorobiales</taxon>
        <taxon>Chlorobiaceae</taxon>
        <taxon>Chlorobium/Pelodictyon group</taxon>
        <taxon>Chlorobium</taxon>
    </lineage>
</organism>
<gene>
    <name evidence="3" type="ordered locus">Cag_0216</name>
</gene>
<dbReference type="InterPro" id="IPR036388">
    <property type="entry name" value="WH-like_DNA-bd_sf"/>
</dbReference>
<evidence type="ECO:0000256" key="1">
    <source>
        <dbReference type="SAM" id="Coils"/>
    </source>
</evidence>
<proteinExistence type="predicted"/>
<keyword evidence="1" id="KW-0175">Coiled coil</keyword>
<protein>
    <submittedName>
        <fullName evidence="3">Response regulator receiver domain protein (CheY-like)</fullName>
    </submittedName>
</protein>
<dbReference type="InterPro" id="IPR000792">
    <property type="entry name" value="Tscrpt_reg_LuxR_C"/>
</dbReference>
<name>Q3AU31_CHLCH</name>
<feature type="coiled-coil region" evidence="1">
    <location>
        <begin position="241"/>
        <end position="268"/>
    </location>
</feature>
<dbReference type="OrthoDB" id="1090267at2"/>
<dbReference type="HOGENOM" id="CLU_666820_0_0_10"/>
<dbReference type="Gene3D" id="1.10.10.10">
    <property type="entry name" value="Winged helix-like DNA-binding domain superfamily/Winged helix DNA-binding domain"/>
    <property type="match status" value="1"/>
</dbReference>
<dbReference type="KEGG" id="cch:Cag_0216"/>
<dbReference type="AlphaFoldDB" id="Q3AU31"/>
<dbReference type="Pfam" id="PF00196">
    <property type="entry name" value="GerE"/>
    <property type="match status" value="1"/>
</dbReference>